<feature type="binding site" evidence="7">
    <location>
        <position position="246"/>
    </location>
    <ligand>
        <name>Fe(3+)</name>
        <dbReference type="ChEBI" id="CHEBI:29034"/>
    </ligand>
</feature>
<dbReference type="RefSeq" id="WP_173560107.1">
    <property type="nucleotide sequence ID" value="NZ_JAPIUZ010000001.1"/>
</dbReference>
<dbReference type="Proteomes" id="UP001301152">
    <property type="component" value="Unassembled WGS sequence"/>
</dbReference>
<dbReference type="Gene3D" id="2.30.40.10">
    <property type="entry name" value="Urease, subunit C, domain 1"/>
    <property type="match status" value="1"/>
</dbReference>
<evidence type="ECO:0000256" key="1">
    <source>
        <dbReference type="ARBA" id="ARBA00012864"/>
    </source>
</evidence>
<comment type="subcellular location">
    <subcellularLocation>
        <location evidence="7">Cytoplasm</location>
    </subcellularLocation>
</comment>
<feature type="binding site" evidence="7">
    <location>
        <position position="76"/>
    </location>
    <ligand>
        <name>Fe(3+)</name>
        <dbReference type="ChEBI" id="CHEBI:29034"/>
    </ligand>
</feature>
<dbReference type="EMBL" id="JAPIUZ010000001">
    <property type="protein sequence ID" value="MCX2563136.1"/>
    <property type="molecule type" value="Genomic_DNA"/>
</dbReference>
<comment type="caution">
    <text evidence="9">The sequence shown here is derived from an EMBL/GenBank/DDBJ whole genome shotgun (WGS) entry which is preliminary data.</text>
</comment>
<feature type="binding site" evidence="7">
    <location>
        <position position="249"/>
    </location>
    <ligand>
        <name>4-imidazolone-5-propanoate</name>
        <dbReference type="ChEBI" id="CHEBI:77893"/>
    </ligand>
</feature>
<comment type="catalytic activity">
    <reaction evidence="7">
        <text>4-imidazolone-5-propanoate + H2O = N-formimidoyl-L-glutamate</text>
        <dbReference type="Rhea" id="RHEA:23660"/>
        <dbReference type="ChEBI" id="CHEBI:15377"/>
        <dbReference type="ChEBI" id="CHEBI:58928"/>
        <dbReference type="ChEBI" id="CHEBI:77893"/>
        <dbReference type="EC" id="3.5.2.7"/>
    </reaction>
</comment>
<feature type="binding site" evidence="7">
    <location>
        <position position="321"/>
    </location>
    <ligand>
        <name>Zn(2+)</name>
        <dbReference type="ChEBI" id="CHEBI:29105"/>
    </ligand>
</feature>
<dbReference type="InterPro" id="IPR005920">
    <property type="entry name" value="HutI"/>
</dbReference>
<evidence type="ECO:0000256" key="7">
    <source>
        <dbReference type="HAMAP-Rule" id="MF_00372"/>
    </source>
</evidence>
<evidence type="ECO:0000259" key="8">
    <source>
        <dbReference type="Pfam" id="PF01979"/>
    </source>
</evidence>
<dbReference type="SUPFAM" id="SSF51338">
    <property type="entry name" value="Composite domain of metallo-dependent hydrolases"/>
    <property type="match status" value="1"/>
</dbReference>
<comment type="similarity">
    <text evidence="7">Belongs to the metallo-dependent hydrolases superfamily. HutI family.</text>
</comment>
<feature type="binding site" evidence="7">
    <location>
        <position position="321"/>
    </location>
    <ligand>
        <name>Fe(3+)</name>
        <dbReference type="ChEBI" id="CHEBI:29034"/>
    </ligand>
</feature>
<feature type="binding site" evidence="7">
    <location>
        <position position="76"/>
    </location>
    <ligand>
        <name>Zn(2+)</name>
        <dbReference type="ChEBI" id="CHEBI:29105"/>
    </ligand>
</feature>
<feature type="binding site" evidence="7">
    <location>
        <position position="78"/>
    </location>
    <ligand>
        <name>Fe(3+)</name>
        <dbReference type="ChEBI" id="CHEBI:29034"/>
    </ligand>
</feature>
<feature type="binding site" evidence="7">
    <location>
        <position position="78"/>
    </location>
    <ligand>
        <name>Zn(2+)</name>
        <dbReference type="ChEBI" id="CHEBI:29105"/>
    </ligand>
</feature>
<feature type="binding site" evidence="7">
    <location>
        <position position="325"/>
    </location>
    <ligand>
        <name>N-formimidoyl-L-glutamate</name>
        <dbReference type="ChEBI" id="CHEBI:58928"/>
    </ligand>
</feature>
<evidence type="ECO:0000256" key="2">
    <source>
        <dbReference type="ARBA" id="ARBA00022723"/>
    </source>
</evidence>
<dbReference type="Gene3D" id="3.20.20.140">
    <property type="entry name" value="Metal-dependent hydrolases"/>
    <property type="match status" value="1"/>
</dbReference>
<dbReference type="NCBIfam" id="TIGR01224">
    <property type="entry name" value="hutI"/>
    <property type="match status" value="1"/>
</dbReference>
<dbReference type="PANTHER" id="PTHR42752">
    <property type="entry name" value="IMIDAZOLONEPROPIONASE"/>
    <property type="match status" value="1"/>
</dbReference>
<keyword evidence="4 7" id="KW-0369">Histidine metabolism</keyword>
<keyword evidence="6 7" id="KW-0408">Iron</keyword>
<evidence type="ECO:0000256" key="4">
    <source>
        <dbReference type="ARBA" id="ARBA00022808"/>
    </source>
</evidence>
<feature type="binding site" evidence="7">
    <location>
        <position position="85"/>
    </location>
    <ligand>
        <name>4-imidazolone-5-propanoate</name>
        <dbReference type="ChEBI" id="CHEBI:77893"/>
    </ligand>
</feature>
<comment type="cofactor">
    <cofactor evidence="7">
        <name>Zn(2+)</name>
        <dbReference type="ChEBI" id="CHEBI:29105"/>
    </cofactor>
    <cofactor evidence="7">
        <name>Fe(3+)</name>
        <dbReference type="ChEBI" id="CHEBI:29034"/>
    </cofactor>
    <text evidence="7">Binds 1 zinc or iron ion per subunit.</text>
</comment>
<dbReference type="Pfam" id="PF01979">
    <property type="entry name" value="Amidohydro_1"/>
    <property type="match status" value="1"/>
</dbReference>
<comment type="function">
    <text evidence="7">Catalyzes the hydrolytic cleavage of the carbon-nitrogen bond in imidazolone-5-propanoate to yield N-formimidoyl-L-glutamate. It is the third step in the universal histidine degradation pathway.</text>
</comment>
<proteinExistence type="inferred from homology"/>
<evidence type="ECO:0000313" key="9">
    <source>
        <dbReference type="EMBL" id="MCX2563136.1"/>
    </source>
</evidence>
<protein>
    <recommendedName>
        <fullName evidence="1 7">Imidazolonepropionase</fullName>
        <ecNumber evidence="1 7">3.5.2.7</ecNumber>
    </recommendedName>
    <alternativeName>
        <fullName evidence="7">Imidazolone-5-propionate hydrolase</fullName>
    </alternativeName>
</protein>
<feature type="binding site" evidence="7">
    <location>
        <position position="148"/>
    </location>
    <ligand>
        <name>N-formimidoyl-L-glutamate</name>
        <dbReference type="ChEBI" id="CHEBI:58928"/>
    </ligand>
</feature>
<evidence type="ECO:0000256" key="6">
    <source>
        <dbReference type="ARBA" id="ARBA00023004"/>
    </source>
</evidence>
<reference evidence="9 10" key="1">
    <citation type="submission" date="2022-11" db="EMBL/GenBank/DDBJ databases">
        <title>Genome sequencing of Acetobacter type strain.</title>
        <authorList>
            <person name="Heo J."/>
            <person name="Lee D."/>
            <person name="Han B.-H."/>
            <person name="Hong S.-B."/>
            <person name="Kwon S.-W."/>
        </authorList>
    </citation>
    <scope>NUCLEOTIDE SEQUENCE [LARGE SCALE GENOMIC DNA]</scope>
    <source>
        <strain evidence="9 10">KACC 21253</strain>
    </source>
</reference>
<keyword evidence="2 7" id="KW-0479">Metal-binding</keyword>
<evidence type="ECO:0000313" key="10">
    <source>
        <dbReference type="Proteomes" id="UP001301152"/>
    </source>
</evidence>
<dbReference type="InterPro" id="IPR006680">
    <property type="entry name" value="Amidohydro-rel"/>
</dbReference>
<evidence type="ECO:0000256" key="5">
    <source>
        <dbReference type="ARBA" id="ARBA00022833"/>
    </source>
</evidence>
<dbReference type="EC" id="3.5.2.7" evidence="1 7"/>
<gene>
    <name evidence="7 9" type="primary">hutI</name>
    <name evidence="9" type="ORF">OQ497_04060</name>
</gene>
<dbReference type="GO" id="GO:0050480">
    <property type="term" value="F:imidazolonepropionase activity"/>
    <property type="evidence" value="ECO:0007669"/>
    <property type="project" value="UniProtKB-EC"/>
</dbReference>
<organism evidence="9 10">
    <name type="scientific">Acetobacter thailandicus</name>
    <dbReference type="NCBI Taxonomy" id="1502842"/>
    <lineage>
        <taxon>Bacteria</taxon>
        <taxon>Pseudomonadati</taxon>
        <taxon>Pseudomonadota</taxon>
        <taxon>Alphaproteobacteria</taxon>
        <taxon>Acetobacterales</taxon>
        <taxon>Acetobacteraceae</taxon>
        <taxon>Acetobacter</taxon>
    </lineage>
</organism>
<feature type="binding site" evidence="7">
    <location>
        <position position="148"/>
    </location>
    <ligand>
        <name>4-imidazolone-5-propanoate</name>
        <dbReference type="ChEBI" id="CHEBI:77893"/>
    </ligand>
</feature>
<keyword evidence="3 7" id="KW-0378">Hydrolase</keyword>
<accession>A0ABT3QCZ4</accession>
<keyword evidence="10" id="KW-1185">Reference proteome</keyword>
<feature type="binding site" evidence="7">
    <location>
        <position position="323"/>
    </location>
    <ligand>
        <name>N-formimidoyl-L-glutamate</name>
        <dbReference type="ChEBI" id="CHEBI:58928"/>
    </ligand>
</feature>
<sequence>MWDTLWKNVHLATMAPSRISSPDPYGCIKNAAIAAKNGKITWIGAEANLPDAPEKLARSVISMQQKWATPGLIDAHTHLVYAGDRSNEFSQRLNGVSYQQIAHEGGGINATVAATRAMSEEQLLELAITRAKRMIAGGTTTIEVKSGYGLTLEDELKLLRVGRALEQHLPIRVHTTFLGAHALPPEYAGRQTDYVNTIINDMLPRIAEGKLADSVDVFCETIAFSRSETEQIFQAAAQLGLPVRIHADQMSDSDSCALAARFKALSADHVEYANENGVQAMATAGTVAMLLPGAFYFIRETRLPPVDLFRKHKVPMGLATDCNPGTSPLLDLTTTMNMACTLMRLTPAEALHGVTTIAARALNLQNITGVLQENYAADIAFWPISGPHELSYWIGGVRPSARVFGGKTDN</sequence>
<keyword evidence="7" id="KW-0963">Cytoplasm</keyword>
<evidence type="ECO:0000256" key="3">
    <source>
        <dbReference type="ARBA" id="ARBA00022801"/>
    </source>
</evidence>
<dbReference type="PANTHER" id="PTHR42752:SF1">
    <property type="entry name" value="IMIDAZOLONEPROPIONASE-RELATED"/>
    <property type="match status" value="1"/>
</dbReference>
<dbReference type="SUPFAM" id="SSF51556">
    <property type="entry name" value="Metallo-dependent hydrolases"/>
    <property type="match status" value="1"/>
</dbReference>
<feature type="binding site" evidence="7">
    <location>
        <position position="246"/>
    </location>
    <ligand>
        <name>Zn(2+)</name>
        <dbReference type="ChEBI" id="CHEBI:29105"/>
    </ligand>
</feature>
<keyword evidence="5 7" id="KW-0862">Zinc</keyword>
<comment type="pathway">
    <text evidence="7">Amino-acid degradation; L-histidine degradation into L-glutamate; N-formimidoyl-L-glutamate from L-histidine: step 3/3.</text>
</comment>
<feature type="binding site" evidence="7">
    <location>
        <position position="181"/>
    </location>
    <ligand>
        <name>4-imidazolone-5-propanoate</name>
        <dbReference type="ChEBI" id="CHEBI:77893"/>
    </ligand>
</feature>
<feature type="binding site" evidence="7">
    <location>
        <position position="326"/>
    </location>
    <ligand>
        <name>4-imidazolone-5-propanoate</name>
        <dbReference type="ChEBI" id="CHEBI:77893"/>
    </ligand>
</feature>
<dbReference type="InterPro" id="IPR011059">
    <property type="entry name" value="Metal-dep_hydrolase_composite"/>
</dbReference>
<dbReference type="HAMAP" id="MF_00372">
    <property type="entry name" value="HutI"/>
    <property type="match status" value="1"/>
</dbReference>
<dbReference type="InterPro" id="IPR032466">
    <property type="entry name" value="Metal_Hydrolase"/>
</dbReference>
<name>A0ABT3QCZ4_9PROT</name>
<feature type="domain" description="Amidohydrolase-related" evidence="8">
    <location>
        <begin position="68"/>
        <end position="382"/>
    </location>
</feature>